<proteinExistence type="predicted"/>
<dbReference type="EMBL" id="JANPWB010000010">
    <property type="protein sequence ID" value="KAJ1140893.1"/>
    <property type="molecule type" value="Genomic_DNA"/>
</dbReference>
<dbReference type="Proteomes" id="UP001066276">
    <property type="component" value="Chromosome 6"/>
</dbReference>
<organism evidence="1 2">
    <name type="scientific">Pleurodeles waltl</name>
    <name type="common">Iberian ribbed newt</name>
    <dbReference type="NCBI Taxonomy" id="8319"/>
    <lineage>
        <taxon>Eukaryota</taxon>
        <taxon>Metazoa</taxon>
        <taxon>Chordata</taxon>
        <taxon>Craniata</taxon>
        <taxon>Vertebrata</taxon>
        <taxon>Euteleostomi</taxon>
        <taxon>Amphibia</taxon>
        <taxon>Batrachia</taxon>
        <taxon>Caudata</taxon>
        <taxon>Salamandroidea</taxon>
        <taxon>Salamandridae</taxon>
        <taxon>Pleurodelinae</taxon>
        <taxon>Pleurodeles</taxon>
    </lineage>
</organism>
<evidence type="ECO:0000313" key="1">
    <source>
        <dbReference type="EMBL" id="KAJ1140893.1"/>
    </source>
</evidence>
<protein>
    <recommendedName>
        <fullName evidence="3">Secreted protein</fullName>
    </recommendedName>
</protein>
<dbReference type="AlphaFoldDB" id="A0AAV7QRA0"/>
<keyword evidence="2" id="KW-1185">Reference proteome</keyword>
<evidence type="ECO:0008006" key="3">
    <source>
        <dbReference type="Google" id="ProtNLM"/>
    </source>
</evidence>
<gene>
    <name evidence="1" type="ORF">NDU88_007230</name>
</gene>
<name>A0AAV7QRA0_PLEWA</name>
<accession>A0AAV7QRA0</accession>
<comment type="caution">
    <text evidence="1">The sequence shown here is derived from an EMBL/GenBank/DDBJ whole genome shotgun (WGS) entry which is preliminary data.</text>
</comment>
<evidence type="ECO:0000313" key="2">
    <source>
        <dbReference type="Proteomes" id="UP001066276"/>
    </source>
</evidence>
<sequence length="105" mass="11148">MSCHAHPDAVLTVVVAAVFGAPDRREGRPASAVSAIRAPWRPGSSWGVESQVFRSSTVRAVKVERASCLSSVSLATLRRLTQARHVHFPCYAHAGEIVPASASIS</sequence>
<reference evidence="1" key="1">
    <citation type="journal article" date="2022" name="bioRxiv">
        <title>Sequencing and chromosome-scale assembly of the giantPleurodeles waltlgenome.</title>
        <authorList>
            <person name="Brown T."/>
            <person name="Elewa A."/>
            <person name="Iarovenko S."/>
            <person name="Subramanian E."/>
            <person name="Araus A.J."/>
            <person name="Petzold A."/>
            <person name="Susuki M."/>
            <person name="Suzuki K.-i.T."/>
            <person name="Hayashi T."/>
            <person name="Toyoda A."/>
            <person name="Oliveira C."/>
            <person name="Osipova E."/>
            <person name="Leigh N.D."/>
            <person name="Simon A."/>
            <person name="Yun M.H."/>
        </authorList>
    </citation>
    <scope>NUCLEOTIDE SEQUENCE</scope>
    <source>
        <strain evidence="1">20211129_DDA</strain>
        <tissue evidence="1">Liver</tissue>
    </source>
</reference>